<dbReference type="EMBL" id="SDHW01000006">
    <property type="protein sequence ID" value="RXK58412.1"/>
    <property type="molecule type" value="Genomic_DNA"/>
</dbReference>
<name>A0A4Q1CFG9_9BACT</name>
<dbReference type="OrthoDB" id="670596at2"/>
<dbReference type="Proteomes" id="UP000290204">
    <property type="component" value="Unassembled WGS sequence"/>
</dbReference>
<protein>
    <recommendedName>
        <fullName evidence="4">DUF3244 domain-containing protein</fullName>
    </recommendedName>
</protein>
<evidence type="ECO:0008006" key="4">
    <source>
        <dbReference type="Google" id="ProtNLM"/>
    </source>
</evidence>
<comment type="caution">
    <text evidence="2">The sequence shown here is derived from an EMBL/GenBank/DDBJ whole genome shotgun (WGS) entry which is preliminary data.</text>
</comment>
<keyword evidence="1" id="KW-0732">Signal</keyword>
<evidence type="ECO:0000313" key="2">
    <source>
        <dbReference type="EMBL" id="RXK58412.1"/>
    </source>
</evidence>
<feature type="signal peptide" evidence="1">
    <location>
        <begin position="1"/>
        <end position="26"/>
    </location>
</feature>
<gene>
    <name evidence="2" type="ORF">ESA94_17385</name>
</gene>
<proteinExistence type="predicted"/>
<evidence type="ECO:0000256" key="1">
    <source>
        <dbReference type="SAM" id="SignalP"/>
    </source>
</evidence>
<evidence type="ECO:0000313" key="3">
    <source>
        <dbReference type="Proteomes" id="UP000290204"/>
    </source>
</evidence>
<keyword evidence="3" id="KW-1185">Reference proteome</keyword>
<organism evidence="2 3">
    <name type="scientific">Lacibacter luteus</name>
    <dbReference type="NCBI Taxonomy" id="2508719"/>
    <lineage>
        <taxon>Bacteria</taxon>
        <taxon>Pseudomonadati</taxon>
        <taxon>Bacteroidota</taxon>
        <taxon>Chitinophagia</taxon>
        <taxon>Chitinophagales</taxon>
        <taxon>Chitinophagaceae</taxon>
        <taxon>Lacibacter</taxon>
    </lineage>
</organism>
<dbReference type="RefSeq" id="WP_129132213.1">
    <property type="nucleotide sequence ID" value="NZ_SDHW01000006.1"/>
</dbReference>
<feature type="chain" id="PRO_5020984242" description="DUF3244 domain-containing protein" evidence="1">
    <location>
        <begin position="27"/>
        <end position="128"/>
    </location>
</feature>
<accession>A0A4Q1CFG9</accession>
<dbReference type="AlphaFoldDB" id="A0A4Q1CFG9"/>
<sequence length="128" mass="13880">MKTTIKNAVIGLVTLVAIFTVNFANATTTEDVAPAAELKLITHLDNQPVFQLSLNNAQNAKYLVVVKDESGAIVYQETVSGVNIKRKYQLNTEELGVTGLTFEIVGKSNEKPVVFTVGNGEETLIVKK</sequence>
<reference evidence="2 3" key="1">
    <citation type="submission" date="2019-01" db="EMBL/GenBank/DDBJ databases">
        <title>Lacibacter sp. strain TTM-7.</title>
        <authorList>
            <person name="Chen W.-M."/>
        </authorList>
    </citation>
    <scope>NUCLEOTIDE SEQUENCE [LARGE SCALE GENOMIC DNA]</scope>
    <source>
        <strain evidence="2 3">TTM-7</strain>
    </source>
</reference>